<dbReference type="Pfam" id="PF07508">
    <property type="entry name" value="Recombinase"/>
    <property type="match status" value="1"/>
</dbReference>
<organism evidence="5">
    <name type="scientific">Paraconexibacter sp. AEG42_29</name>
    <dbReference type="NCBI Taxonomy" id="2997339"/>
    <lineage>
        <taxon>Bacteria</taxon>
        <taxon>Bacillati</taxon>
        <taxon>Actinomycetota</taxon>
        <taxon>Thermoleophilia</taxon>
        <taxon>Solirubrobacterales</taxon>
        <taxon>Paraconexibacteraceae</taxon>
        <taxon>Paraconexibacter</taxon>
    </lineage>
</organism>
<keyword evidence="1" id="KW-0238">DNA-binding</keyword>
<reference evidence="5" key="1">
    <citation type="submission" date="2022-12" db="EMBL/GenBank/DDBJ databases">
        <title>Paraconexibacter alkalitolerans sp. nov. and Baekduia alba sp. nov., isolated from soil and emended description of the genera Paraconexibacter (Chun et al., 2020) and Baekduia (An et al., 2020).</title>
        <authorList>
            <person name="Vieira S."/>
            <person name="Huber K.J."/>
            <person name="Geppert A."/>
            <person name="Wolf J."/>
            <person name="Neumann-Schaal M."/>
            <person name="Muesken M."/>
            <person name="Overmann J."/>
        </authorList>
    </citation>
    <scope>NUCLEOTIDE SEQUENCE</scope>
    <source>
        <strain evidence="5">AEG42_29</strain>
    </source>
</reference>
<dbReference type="InterPro" id="IPR006119">
    <property type="entry name" value="Resolv_N"/>
</dbReference>
<evidence type="ECO:0000256" key="2">
    <source>
        <dbReference type="ARBA" id="ARBA00023172"/>
    </source>
</evidence>
<sequence length="492" mass="54898">MAARDVFDGYIRVSRVGDRVERLRSPEFQEREIRREAKQRGLRVGRVISDLDQSGGRDDRPGLLEAMERIESGESAGIIVAKLDRFSRNLTQATALAKRIMDAGGRIYSYAEPADWTSSDGELQIHLALAIAQHQRRRANEYFETAKQSAVERGVAVNPRIAPGYRRDEATRRLVVDRKAASVIQEVFERRTMGAGPATLADLLEAGGVTTSMGSETWSKAAVYALLKNRIYLGELKYAEHVNVESHEAIVDRATWEAAQRQVAKLPKSAARWPFALTGLARCWACRYALQGTTSSHGKRIYRCTVRHAGGRCPDPCRIAADEFELVVSDAFRRRILKWPAMQQVVDTGALDAARAAVLEAERELAGYRDDTELRDVIGRDAWLDGLRARRAVLDQGEDELARVRLATPTPQPDLRFLVDELPNMTLVEQREAMGQLIDVVALRSAASAKLPVDRVVVFWAGEGPSDLPRRGFREKPELRPFELPPGVPVRA</sequence>
<dbReference type="Gene3D" id="3.40.50.1390">
    <property type="entry name" value="Resolvase, N-terminal catalytic domain"/>
    <property type="match status" value="1"/>
</dbReference>
<dbReference type="InterPro" id="IPR038109">
    <property type="entry name" value="DNA_bind_recomb_sf"/>
</dbReference>
<dbReference type="SMART" id="SM00857">
    <property type="entry name" value="Resolvase"/>
    <property type="match status" value="1"/>
</dbReference>
<dbReference type="Pfam" id="PF13408">
    <property type="entry name" value="Zn_ribbon_recom"/>
    <property type="match status" value="1"/>
</dbReference>
<dbReference type="InterPro" id="IPR025827">
    <property type="entry name" value="Zn_ribbon_recom_dom"/>
</dbReference>
<protein>
    <submittedName>
        <fullName evidence="5">Integrase</fullName>
    </submittedName>
</protein>
<dbReference type="Gene3D" id="3.90.1750.20">
    <property type="entry name" value="Putative Large Serine Recombinase, Chain B, Domain 2"/>
    <property type="match status" value="1"/>
</dbReference>
<dbReference type="SUPFAM" id="SSF53041">
    <property type="entry name" value="Resolvase-like"/>
    <property type="match status" value="1"/>
</dbReference>
<dbReference type="PROSITE" id="PS51736">
    <property type="entry name" value="RECOMBINASES_3"/>
    <property type="match status" value="1"/>
</dbReference>
<dbReference type="GO" id="GO:0000150">
    <property type="term" value="F:DNA strand exchange activity"/>
    <property type="evidence" value="ECO:0007669"/>
    <property type="project" value="InterPro"/>
</dbReference>
<dbReference type="PROSITE" id="PS51737">
    <property type="entry name" value="RECOMBINASE_DNA_BIND"/>
    <property type="match status" value="1"/>
</dbReference>
<evidence type="ECO:0000256" key="1">
    <source>
        <dbReference type="ARBA" id="ARBA00023125"/>
    </source>
</evidence>
<evidence type="ECO:0000313" key="5">
    <source>
        <dbReference type="EMBL" id="XAY03649.1"/>
    </source>
</evidence>
<dbReference type="InterPro" id="IPR036162">
    <property type="entry name" value="Resolvase-like_N_sf"/>
</dbReference>
<feature type="domain" description="Recombinase" evidence="4">
    <location>
        <begin position="162"/>
        <end position="270"/>
    </location>
</feature>
<dbReference type="InterPro" id="IPR011109">
    <property type="entry name" value="DNA_bind_recombinase_dom"/>
</dbReference>
<evidence type="ECO:0000259" key="3">
    <source>
        <dbReference type="PROSITE" id="PS51736"/>
    </source>
</evidence>
<dbReference type="KEGG" id="parq:DSM112329_00469"/>
<dbReference type="PANTHER" id="PTHR30461">
    <property type="entry name" value="DNA-INVERTASE FROM LAMBDOID PROPHAGE"/>
    <property type="match status" value="1"/>
</dbReference>
<evidence type="ECO:0000259" key="4">
    <source>
        <dbReference type="PROSITE" id="PS51737"/>
    </source>
</evidence>
<dbReference type="CDD" id="cd00338">
    <property type="entry name" value="Ser_Recombinase"/>
    <property type="match status" value="1"/>
</dbReference>
<accession>A0AAU7APW1</accession>
<name>A0AAU7APW1_9ACTN</name>
<proteinExistence type="predicted"/>
<dbReference type="AlphaFoldDB" id="A0AAU7APW1"/>
<feature type="domain" description="Resolvase/invertase-type recombinase catalytic" evidence="3">
    <location>
        <begin position="6"/>
        <end position="154"/>
    </location>
</feature>
<dbReference type="PANTHER" id="PTHR30461:SF2">
    <property type="entry name" value="SERINE RECOMBINASE PINE-RELATED"/>
    <property type="match status" value="1"/>
</dbReference>
<gene>
    <name evidence="5" type="ORF">DSM112329_00469</name>
</gene>
<dbReference type="GO" id="GO:0003677">
    <property type="term" value="F:DNA binding"/>
    <property type="evidence" value="ECO:0007669"/>
    <property type="project" value="UniProtKB-KW"/>
</dbReference>
<dbReference type="RefSeq" id="WP_354700204.1">
    <property type="nucleotide sequence ID" value="NZ_CP114014.1"/>
</dbReference>
<dbReference type="Pfam" id="PF00239">
    <property type="entry name" value="Resolvase"/>
    <property type="match status" value="1"/>
</dbReference>
<dbReference type="EMBL" id="CP114014">
    <property type="protein sequence ID" value="XAY03649.1"/>
    <property type="molecule type" value="Genomic_DNA"/>
</dbReference>
<keyword evidence="2" id="KW-0233">DNA recombination</keyword>
<dbReference type="InterPro" id="IPR050639">
    <property type="entry name" value="SSR_resolvase"/>
</dbReference>